<keyword evidence="1" id="KW-0812">Transmembrane</keyword>
<keyword evidence="1" id="KW-1133">Transmembrane helix</keyword>
<keyword evidence="1" id="KW-0472">Membrane</keyword>
<evidence type="ECO:0000256" key="1">
    <source>
        <dbReference type="SAM" id="Phobius"/>
    </source>
</evidence>
<sequence length="145" mass="16216">MIFLYSFNSIVTVLGYIILGTDVSFHMNSRMAIWIELKSVFIKYGLTMDIEGVLHLFLLQKSSQLHKGSLVAKEFLMSLIGCQRFSVFSLYSDSGSVEPILTPNLTSDDTGNVLDLNGLSQIKEDPHYSSPDSPPSILVYILFPF</sequence>
<dbReference type="Proteomes" id="UP001359559">
    <property type="component" value="Unassembled WGS sequence"/>
</dbReference>
<accession>A0AAN9EVP3</accession>
<comment type="caution">
    <text evidence="2">The sequence shown here is derived from an EMBL/GenBank/DDBJ whole genome shotgun (WGS) entry which is preliminary data.</text>
</comment>
<gene>
    <name evidence="2" type="ORF">RJT34_31021</name>
</gene>
<proteinExistence type="predicted"/>
<dbReference type="AlphaFoldDB" id="A0AAN9EVP3"/>
<keyword evidence="3" id="KW-1185">Reference proteome</keyword>
<evidence type="ECO:0000313" key="3">
    <source>
        <dbReference type="Proteomes" id="UP001359559"/>
    </source>
</evidence>
<dbReference type="EMBL" id="JAYKXN010000008">
    <property type="protein sequence ID" value="KAK7263431.1"/>
    <property type="molecule type" value="Genomic_DNA"/>
</dbReference>
<name>A0AAN9EVP3_CLITE</name>
<organism evidence="2 3">
    <name type="scientific">Clitoria ternatea</name>
    <name type="common">Butterfly pea</name>
    <dbReference type="NCBI Taxonomy" id="43366"/>
    <lineage>
        <taxon>Eukaryota</taxon>
        <taxon>Viridiplantae</taxon>
        <taxon>Streptophyta</taxon>
        <taxon>Embryophyta</taxon>
        <taxon>Tracheophyta</taxon>
        <taxon>Spermatophyta</taxon>
        <taxon>Magnoliopsida</taxon>
        <taxon>eudicotyledons</taxon>
        <taxon>Gunneridae</taxon>
        <taxon>Pentapetalae</taxon>
        <taxon>rosids</taxon>
        <taxon>fabids</taxon>
        <taxon>Fabales</taxon>
        <taxon>Fabaceae</taxon>
        <taxon>Papilionoideae</taxon>
        <taxon>50 kb inversion clade</taxon>
        <taxon>NPAAA clade</taxon>
        <taxon>indigoferoid/millettioid clade</taxon>
        <taxon>Phaseoleae</taxon>
        <taxon>Clitoria</taxon>
    </lineage>
</organism>
<evidence type="ECO:0000313" key="2">
    <source>
        <dbReference type="EMBL" id="KAK7263431.1"/>
    </source>
</evidence>
<feature type="transmembrane region" description="Helical" evidence="1">
    <location>
        <begin position="6"/>
        <end position="25"/>
    </location>
</feature>
<reference evidence="2 3" key="1">
    <citation type="submission" date="2024-01" db="EMBL/GenBank/DDBJ databases">
        <title>The genomes of 5 underutilized Papilionoideae crops provide insights into root nodulation and disease resistance.</title>
        <authorList>
            <person name="Yuan L."/>
        </authorList>
    </citation>
    <scope>NUCLEOTIDE SEQUENCE [LARGE SCALE GENOMIC DNA]</scope>
    <source>
        <strain evidence="2">LY-2023</strain>
        <tissue evidence="2">Leaf</tissue>
    </source>
</reference>
<protein>
    <submittedName>
        <fullName evidence="2">Uncharacterized protein</fullName>
    </submittedName>
</protein>